<dbReference type="GO" id="GO:0016989">
    <property type="term" value="F:sigma factor antagonist activity"/>
    <property type="evidence" value="ECO:0007669"/>
    <property type="project" value="TreeGrafter"/>
</dbReference>
<dbReference type="AlphaFoldDB" id="A0A0H3KBZ3"/>
<dbReference type="GO" id="GO:0016020">
    <property type="term" value="C:membrane"/>
    <property type="evidence" value="ECO:0007669"/>
    <property type="project" value="UniProtKB-SubCell"/>
</dbReference>
<dbReference type="InterPro" id="IPR051474">
    <property type="entry name" value="Anti-sigma-K/W_factor"/>
</dbReference>
<keyword evidence="3" id="KW-1133">Transmembrane helix</keyword>
<dbReference type="InterPro" id="IPR041916">
    <property type="entry name" value="Anti_sigma_zinc_sf"/>
</dbReference>
<dbReference type="EMBL" id="AP008231">
    <property type="protein sequence ID" value="BAD80362.1"/>
    <property type="molecule type" value="Genomic_DNA"/>
</dbReference>
<name>A0A0H3KBZ3_SYNP6</name>
<comment type="subcellular location">
    <subcellularLocation>
        <location evidence="1">Membrane</location>
        <topology evidence="1">Single-pass membrane protein</topology>
    </subcellularLocation>
</comment>
<evidence type="ECO:0000256" key="4">
    <source>
        <dbReference type="ARBA" id="ARBA00023136"/>
    </source>
</evidence>
<dbReference type="RefSeq" id="WP_011244482.1">
    <property type="nucleotide sequence ID" value="NC_006576.1"/>
</dbReference>
<evidence type="ECO:0000313" key="5">
    <source>
        <dbReference type="EMBL" id="BAD80362.1"/>
    </source>
</evidence>
<keyword evidence="4" id="KW-0472">Membrane</keyword>
<protein>
    <recommendedName>
        <fullName evidence="7">Zinc-finger domain-containing protein</fullName>
    </recommendedName>
</protein>
<dbReference type="PANTHER" id="PTHR37461:SF1">
    <property type="entry name" value="ANTI-SIGMA-K FACTOR RSKA"/>
    <property type="match status" value="1"/>
</dbReference>
<gene>
    <name evidence="5" type="ordered locus">syc2172_d</name>
</gene>
<evidence type="ECO:0000256" key="1">
    <source>
        <dbReference type="ARBA" id="ARBA00004167"/>
    </source>
</evidence>
<dbReference type="GeneID" id="72430795"/>
<sequence>MSEQRSFERTSEPCFELLSAYLDNAVTATERKQVEQWLAEDADAQATFAQLRKLQQVWSRQRSAVISSDRSAEAIAAAVFADPRVRRRRWQRWAIPTGLAAMVAVAVGNSLVPEFSVRTATNRDPVMAPYPTGEPLFLALDEPVIELPRNPNNRVKPAAFLPASRR</sequence>
<dbReference type="KEGG" id="syc:syc2172_d"/>
<evidence type="ECO:0000313" key="6">
    <source>
        <dbReference type="Proteomes" id="UP000001175"/>
    </source>
</evidence>
<keyword evidence="2" id="KW-0812">Transmembrane</keyword>
<dbReference type="PANTHER" id="PTHR37461">
    <property type="entry name" value="ANTI-SIGMA-K FACTOR RSKA"/>
    <property type="match status" value="1"/>
</dbReference>
<dbReference type="eggNOG" id="COG5662">
    <property type="taxonomic scope" value="Bacteria"/>
</dbReference>
<evidence type="ECO:0000256" key="3">
    <source>
        <dbReference type="ARBA" id="ARBA00022989"/>
    </source>
</evidence>
<dbReference type="Gene3D" id="1.10.10.1320">
    <property type="entry name" value="Anti-sigma factor, zinc-finger domain"/>
    <property type="match status" value="1"/>
</dbReference>
<organism evidence="5 6">
    <name type="scientific">Synechococcus sp. (strain ATCC 27144 / PCC 6301 / SAUG 1402/1)</name>
    <name type="common">Anacystis nidulans</name>
    <dbReference type="NCBI Taxonomy" id="269084"/>
    <lineage>
        <taxon>Bacteria</taxon>
        <taxon>Bacillati</taxon>
        <taxon>Cyanobacteriota</taxon>
        <taxon>Cyanophyceae</taxon>
        <taxon>Synechococcales</taxon>
        <taxon>Synechococcaceae</taxon>
        <taxon>Synechococcus</taxon>
    </lineage>
</organism>
<dbReference type="GO" id="GO:0006417">
    <property type="term" value="P:regulation of translation"/>
    <property type="evidence" value="ECO:0007669"/>
    <property type="project" value="TreeGrafter"/>
</dbReference>
<evidence type="ECO:0008006" key="7">
    <source>
        <dbReference type="Google" id="ProtNLM"/>
    </source>
</evidence>
<dbReference type="Proteomes" id="UP000001175">
    <property type="component" value="Chromosome"/>
</dbReference>
<accession>A0A0H3KBZ3</accession>
<proteinExistence type="predicted"/>
<reference evidence="5 6" key="1">
    <citation type="journal article" date="2007" name="Photosyn. Res.">
        <title>Complete nucleotide sequence of the freshwater unicellular cyanobacterium Synechococcus elongatus PCC 6301 chromosome: gene content and organization.</title>
        <authorList>
            <person name="Sugita C."/>
            <person name="Ogata K."/>
            <person name="Shikata M."/>
            <person name="Jikuya H."/>
            <person name="Takano J."/>
            <person name="Furumichi M."/>
            <person name="Kanehisa M."/>
            <person name="Omata T."/>
            <person name="Sugiura M."/>
            <person name="Sugita M."/>
        </authorList>
    </citation>
    <scope>NUCLEOTIDE SEQUENCE [LARGE SCALE GENOMIC DNA]</scope>
    <source>
        <strain evidence="6">ATCC 27144 / PCC 6301 / SAUG 1402/1</strain>
    </source>
</reference>
<evidence type="ECO:0000256" key="2">
    <source>
        <dbReference type="ARBA" id="ARBA00022692"/>
    </source>
</evidence>